<evidence type="ECO:0000256" key="3">
    <source>
        <dbReference type="ARBA" id="ARBA00022741"/>
    </source>
</evidence>
<keyword evidence="7" id="KW-1185">Reference proteome</keyword>
<dbReference type="Proteomes" id="UP001387293">
    <property type="component" value="Unassembled WGS sequence"/>
</dbReference>
<dbReference type="SUPFAM" id="SSF52540">
    <property type="entry name" value="P-loop containing nucleoside triphosphate hydrolases"/>
    <property type="match status" value="1"/>
</dbReference>
<dbReference type="Gene3D" id="3.40.50.300">
    <property type="entry name" value="P-loop containing nucleotide triphosphate hydrolases"/>
    <property type="match status" value="1"/>
</dbReference>
<dbReference type="RefSeq" id="WP_337109258.1">
    <property type="nucleotide sequence ID" value="NZ_JAPYKS010000042.1"/>
</dbReference>
<evidence type="ECO:0000256" key="1">
    <source>
        <dbReference type="ARBA" id="ARBA00005417"/>
    </source>
</evidence>
<keyword evidence="2" id="KW-0813">Transport</keyword>
<dbReference type="InterPro" id="IPR017871">
    <property type="entry name" value="ABC_transporter-like_CS"/>
</dbReference>
<comment type="similarity">
    <text evidence="1">Belongs to the ABC transporter superfamily.</text>
</comment>
<evidence type="ECO:0000259" key="5">
    <source>
        <dbReference type="PROSITE" id="PS50893"/>
    </source>
</evidence>
<dbReference type="CDD" id="cd03219">
    <property type="entry name" value="ABC_Mj1267_LivG_branched"/>
    <property type="match status" value="1"/>
</dbReference>
<accession>A0ABU8L4L1</accession>
<dbReference type="InterPro" id="IPR051120">
    <property type="entry name" value="ABC_AA/LPS_Transport"/>
</dbReference>
<dbReference type="InterPro" id="IPR003439">
    <property type="entry name" value="ABC_transporter-like_ATP-bd"/>
</dbReference>
<comment type="caution">
    <text evidence="6">The sequence shown here is derived from an EMBL/GenBank/DDBJ whole genome shotgun (WGS) entry which is preliminary data.</text>
</comment>
<proteinExistence type="inferred from homology"/>
<dbReference type="SMART" id="SM00382">
    <property type="entry name" value="AAA"/>
    <property type="match status" value="1"/>
</dbReference>
<dbReference type="GO" id="GO:0005524">
    <property type="term" value="F:ATP binding"/>
    <property type="evidence" value="ECO:0007669"/>
    <property type="project" value="UniProtKB-KW"/>
</dbReference>
<dbReference type="PROSITE" id="PS50893">
    <property type="entry name" value="ABC_TRANSPORTER_2"/>
    <property type="match status" value="1"/>
</dbReference>
<evidence type="ECO:0000256" key="4">
    <source>
        <dbReference type="ARBA" id="ARBA00022840"/>
    </source>
</evidence>
<evidence type="ECO:0000313" key="6">
    <source>
        <dbReference type="EMBL" id="MEI9412911.1"/>
    </source>
</evidence>
<keyword evidence="4 6" id="KW-0067">ATP-binding</keyword>
<organism evidence="6 7">
    <name type="scientific">Mesorhizobium salmacidum</name>
    <dbReference type="NCBI Taxonomy" id="3015171"/>
    <lineage>
        <taxon>Bacteria</taxon>
        <taxon>Pseudomonadati</taxon>
        <taxon>Pseudomonadota</taxon>
        <taxon>Alphaproteobacteria</taxon>
        <taxon>Hyphomicrobiales</taxon>
        <taxon>Phyllobacteriaceae</taxon>
        <taxon>Mesorhizobium</taxon>
    </lineage>
</organism>
<name>A0ABU8L4L1_9HYPH</name>
<dbReference type="EMBL" id="JAPYKS010000042">
    <property type="protein sequence ID" value="MEI9412911.1"/>
    <property type="molecule type" value="Genomic_DNA"/>
</dbReference>
<dbReference type="InterPro" id="IPR003593">
    <property type="entry name" value="AAA+_ATPase"/>
</dbReference>
<dbReference type="PROSITE" id="PS00211">
    <property type="entry name" value="ABC_TRANSPORTER_1"/>
    <property type="match status" value="1"/>
</dbReference>
<reference evidence="6 7" key="1">
    <citation type="submission" date="2022-12" db="EMBL/GenBank/DDBJ databases">
        <authorList>
            <person name="Muema E."/>
        </authorList>
    </citation>
    <scope>NUCLEOTIDE SEQUENCE [LARGE SCALE GENOMIC DNA]</scope>
    <source>
        <strain evidence="7">1326</strain>
    </source>
</reference>
<feature type="domain" description="ABC transporter" evidence="5">
    <location>
        <begin position="8"/>
        <end position="255"/>
    </location>
</feature>
<sequence length="268" mass="28982">MPSQQPLLSVEGLSKSFSGIRAVDDLTFVVGPGEILGLIGPNGSGKSTSIDCITGFAKADQGSVLLDGKRLNGARAEQIAQAGLSRTFQNVRVYDRLTLMENVLIARQAYDCVPWWQALAGTQACRGAERRASERGRELIHLVGLSTMSAFPAAFLSYGQKKLLALAMALMSNPKIVILDEPLAGVNPTVIRRIAGLIQSLNSDGQTFIIVEHNVQFIMEHCSRVVVMEQGRKLAEGPPSLIKEDERVLHAYLGKADAVAMELVFHGQ</sequence>
<dbReference type="Pfam" id="PF00005">
    <property type="entry name" value="ABC_tran"/>
    <property type="match status" value="1"/>
</dbReference>
<dbReference type="PANTHER" id="PTHR45772">
    <property type="entry name" value="CONSERVED COMPONENT OF ABC TRANSPORTER FOR NATURAL AMINO ACIDS-RELATED"/>
    <property type="match status" value="1"/>
</dbReference>
<keyword evidence="3" id="KW-0547">Nucleotide-binding</keyword>
<protein>
    <submittedName>
        <fullName evidence="6">ABC transporter ATP-binding protein</fullName>
    </submittedName>
</protein>
<evidence type="ECO:0000256" key="2">
    <source>
        <dbReference type="ARBA" id="ARBA00022448"/>
    </source>
</evidence>
<gene>
    <name evidence="6" type="ORF">O7A60_29815</name>
</gene>
<evidence type="ECO:0000313" key="7">
    <source>
        <dbReference type="Proteomes" id="UP001387293"/>
    </source>
</evidence>
<dbReference type="PANTHER" id="PTHR45772:SF9">
    <property type="entry name" value="CONSERVED COMPONENT OF ABC TRANSPORTER FOR NATURAL AMINO ACIDS"/>
    <property type="match status" value="1"/>
</dbReference>
<dbReference type="InterPro" id="IPR027417">
    <property type="entry name" value="P-loop_NTPase"/>
</dbReference>